<organism evidence="2 3">
    <name type="scientific">Cyclobacterium amurskyense</name>
    <dbReference type="NCBI Taxonomy" id="320787"/>
    <lineage>
        <taxon>Bacteria</taxon>
        <taxon>Pseudomonadati</taxon>
        <taxon>Bacteroidota</taxon>
        <taxon>Cytophagia</taxon>
        <taxon>Cytophagales</taxon>
        <taxon>Cyclobacteriaceae</taxon>
        <taxon>Cyclobacterium</taxon>
    </lineage>
</organism>
<dbReference type="InterPro" id="IPR027417">
    <property type="entry name" value="P-loop_NTPase"/>
</dbReference>
<dbReference type="Gene3D" id="3.40.50.300">
    <property type="entry name" value="P-loop containing nucleotide triphosphate hydrolases"/>
    <property type="match status" value="1"/>
</dbReference>
<dbReference type="GO" id="GO:0008146">
    <property type="term" value="F:sulfotransferase activity"/>
    <property type="evidence" value="ECO:0007669"/>
    <property type="project" value="InterPro"/>
</dbReference>
<dbReference type="STRING" id="320787.CA2015_3654"/>
<dbReference type="KEGG" id="camu:CA2015_3654"/>
<dbReference type="OrthoDB" id="1493564at2"/>
<proteinExistence type="predicted"/>
<protein>
    <recommendedName>
        <fullName evidence="1">Sulfotransferase domain-containing protein</fullName>
    </recommendedName>
</protein>
<dbReference type="RefSeq" id="WP_048643183.1">
    <property type="nucleotide sequence ID" value="NZ_CP012040.1"/>
</dbReference>
<evidence type="ECO:0000313" key="3">
    <source>
        <dbReference type="Proteomes" id="UP000036520"/>
    </source>
</evidence>
<keyword evidence="3" id="KW-1185">Reference proteome</keyword>
<dbReference type="AlphaFoldDB" id="A0A0H4PEZ6"/>
<sequence length="227" mass="26965">MLIIAIPKSASTSLMLTISKLHQLKSKQDFSFSKNRIPENCNIIHQFHSDIRELSNAEFLNNEHLVYKQHIYPSSNNLKLTTNIKKVVLLRDPTEIILAYRRGAIKSIHNLLKGYSIEMDDDEWVTQSKQDGLFFDLNYFYNEWKEKANPDNTLLIYYNEYVENPKQVINRIEKFYDLKTTKRNFSTVKARFTRRSNLNNFIYIYSNKLKDFFLSLLVYLKLKFLGK</sequence>
<name>A0A0H4PEZ6_9BACT</name>
<feature type="domain" description="Sulfotransferase" evidence="1">
    <location>
        <begin position="2"/>
        <end position="200"/>
    </location>
</feature>
<dbReference type="Proteomes" id="UP000036520">
    <property type="component" value="Chromosome"/>
</dbReference>
<accession>A0A0H4PEZ6</accession>
<dbReference type="SUPFAM" id="SSF52540">
    <property type="entry name" value="P-loop containing nucleoside triphosphate hydrolases"/>
    <property type="match status" value="1"/>
</dbReference>
<evidence type="ECO:0000313" key="2">
    <source>
        <dbReference type="EMBL" id="AKP53031.1"/>
    </source>
</evidence>
<reference evidence="2 3" key="1">
    <citation type="submission" date="2015-07" db="EMBL/GenBank/DDBJ databases">
        <authorList>
            <person name="Kim K.M."/>
        </authorList>
    </citation>
    <scope>NUCLEOTIDE SEQUENCE [LARGE SCALE GENOMIC DNA]</scope>
    <source>
        <strain evidence="2 3">KCTC 12363</strain>
    </source>
</reference>
<dbReference type="InterPro" id="IPR000863">
    <property type="entry name" value="Sulfotransferase_dom"/>
</dbReference>
<gene>
    <name evidence="2" type="ORF">CA2015_3654</name>
</gene>
<dbReference type="Pfam" id="PF00685">
    <property type="entry name" value="Sulfotransfer_1"/>
    <property type="match status" value="1"/>
</dbReference>
<evidence type="ECO:0000259" key="1">
    <source>
        <dbReference type="Pfam" id="PF00685"/>
    </source>
</evidence>
<dbReference type="EMBL" id="CP012040">
    <property type="protein sequence ID" value="AKP53031.1"/>
    <property type="molecule type" value="Genomic_DNA"/>
</dbReference>